<dbReference type="PANTHER" id="PTHR16056">
    <property type="entry name" value="REGULATOR OF MICROTUBULE DYNAMICS PROTEIN"/>
    <property type="match status" value="1"/>
</dbReference>
<reference evidence="25" key="1">
    <citation type="submission" date="2025-08" db="UniProtKB">
        <authorList>
            <consortium name="RefSeq"/>
        </authorList>
    </citation>
    <scope>IDENTIFICATION</scope>
</reference>
<name>A0A3Q0DJK7_CARSF</name>
<dbReference type="OrthoDB" id="512473at2759"/>
<dbReference type="InterPro" id="IPR049039">
    <property type="entry name" value="RMD1-3_a_helical_rpt"/>
</dbReference>
<evidence type="ECO:0000256" key="3">
    <source>
        <dbReference type="ARBA" id="ARBA00004647"/>
    </source>
</evidence>
<keyword evidence="12" id="KW-0175">Coiled coil</keyword>
<keyword evidence="6" id="KW-0812">Transmembrane</keyword>
<evidence type="ECO:0000256" key="11">
    <source>
        <dbReference type="ARBA" id="ARBA00022989"/>
    </source>
</evidence>
<evidence type="ECO:0000256" key="23">
    <source>
        <dbReference type="SAM" id="MobiDB-lite"/>
    </source>
</evidence>
<keyword evidence="15" id="KW-0206">Cytoskeleton</keyword>
<dbReference type="CTD" id="55177"/>
<dbReference type="GO" id="GO:0005741">
    <property type="term" value="C:mitochondrial outer membrane"/>
    <property type="evidence" value="ECO:0007669"/>
    <property type="project" value="UniProtKB-SubCell"/>
</dbReference>
<evidence type="ECO:0000256" key="15">
    <source>
        <dbReference type="ARBA" id="ARBA00023212"/>
    </source>
</evidence>
<keyword evidence="4" id="KW-0963">Cytoplasm</keyword>
<evidence type="ECO:0000256" key="2">
    <source>
        <dbReference type="ARBA" id="ARBA00004572"/>
    </source>
</evidence>
<dbReference type="GO" id="GO:0008017">
    <property type="term" value="F:microtubule binding"/>
    <property type="evidence" value="ECO:0007669"/>
    <property type="project" value="TreeGrafter"/>
</dbReference>
<evidence type="ECO:0000256" key="18">
    <source>
        <dbReference type="ARBA" id="ARBA00039962"/>
    </source>
</evidence>
<evidence type="ECO:0000256" key="10">
    <source>
        <dbReference type="ARBA" id="ARBA00022787"/>
    </source>
</evidence>
<comment type="subunit">
    <text evidence="22">Interacts with PTPN2. Interacts with microtubules. Interacts with VAPB. Interacts (via FFAT motif) with MOSPD2 (via MSP domain). Interacts (via phosphorylated FFAT motif) with MOSPD2, VAPA and VAPB.</text>
</comment>
<dbReference type="PANTHER" id="PTHR16056:SF18">
    <property type="entry name" value="REGULATOR OF MICROTUBULE DYNAMICS PROTEIN 3"/>
    <property type="match status" value="1"/>
</dbReference>
<comment type="subcellular location">
    <subcellularLocation>
        <location evidence="3">Cytoplasm</location>
        <location evidence="3">Cytoskeleton</location>
        <location evidence="3">Spindle pole</location>
    </subcellularLocation>
    <subcellularLocation>
        <location evidence="2">Mitochondrion outer membrane</location>
        <topology evidence="2">Single-pass membrane protein</topology>
    </subcellularLocation>
    <subcellularLocation>
        <location evidence="1">Nucleus</location>
    </subcellularLocation>
</comment>
<keyword evidence="14" id="KW-0472">Membrane</keyword>
<organism evidence="24 25">
    <name type="scientific">Carlito syrichta</name>
    <name type="common">Philippine tarsier</name>
    <name type="synonym">Tarsius syrichta</name>
    <dbReference type="NCBI Taxonomy" id="1868482"/>
    <lineage>
        <taxon>Eukaryota</taxon>
        <taxon>Metazoa</taxon>
        <taxon>Chordata</taxon>
        <taxon>Craniata</taxon>
        <taxon>Vertebrata</taxon>
        <taxon>Euteleostomi</taxon>
        <taxon>Mammalia</taxon>
        <taxon>Eutheria</taxon>
        <taxon>Euarchontoglires</taxon>
        <taxon>Primates</taxon>
        <taxon>Haplorrhini</taxon>
        <taxon>Tarsiiformes</taxon>
        <taxon>Tarsiidae</taxon>
        <taxon>Carlito</taxon>
    </lineage>
</organism>
<evidence type="ECO:0000256" key="1">
    <source>
        <dbReference type="ARBA" id="ARBA00004123"/>
    </source>
</evidence>
<dbReference type="GO" id="GO:0030154">
    <property type="term" value="P:cell differentiation"/>
    <property type="evidence" value="ECO:0007669"/>
    <property type="project" value="UniProtKB-KW"/>
</dbReference>
<dbReference type="AlphaFoldDB" id="A0A3Q0DJK7"/>
<dbReference type="Pfam" id="PF21033">
    <property type="entry name" value="RMD1-3"/>
    <property type="match status" value="1"/>
</dbReference>
<dbReference type="FunFam" id="1.25.40.10:FF:000310">
    <property type="entry name" value="Regulator of microtubule dynamics protein 3"/>
    <property type="match status" value="1"/>
</dbReference>
<keyword evidence="5" id="KW-0597">Phosphoprotein</keyword>
<evidence type="ECO:0000256" key="5">
    <source>
        <dbReference type="ARBA" id="ARBA00022553"/>
    </source>
</evidence>
<evidence type="ECO:0000256" key="13">
    <source>
        <dbReference type="ARBA" id="ARBA00023128"/>
    </source>
</evidence>
<dbReference type="GO" id="GO:0097431">
    <property type="term" value="C:mitotic spindle pole"/>
    <property type="evidence" value="ECO:0007669"/>
    <property type="project" value="TreeGrafter"/>
</dbReference>
<dbReference type="SUPFAM" id="SSF48452">
    <property type="entry name" value="TPR-like"/>
    <property type="match status" value="1"/>
</dbReference>
<keyword evidence="11" id="KW-1133">Transmembrane helix</keyword>
<dbReference type="Gene3D" id="1.25.40.10">
    <property type="entry name" value="Tetratricopeptide repeat domain"/>
    <property type="match status" value="1"/>
</dbReference>
<evidence type="ECO:0000256" key="9">
    <source>
        <dbReference type="ARBA" id="ARBA00022782"/>
    </source>
</evidence>
<evidence type="ECO:0000256" key="19">
    <source>
        <dbReference type="ARBA" id="ARBA00041608"/>
    </source>
</evidence>
<dbReference type="GeneID" id="103275315"/>
<evidence type="ECO:0000256" key="14">
    <source>
        <dbReference type="ARBA" id="ARBA00023136"/>
    </source>
</evidence>
<evidence type="ECO:0000313" key="24">
    <source>
        <dbReference type="Proteomes" id="UP000189704"/>
    </source>
</evidence>
<keyword evidence="8" id="KW-0053">Apoptosis</keyword>
<dbReference type="GO" id="GO:0005876">
    <property type="term" value="C:spindle microtubule"/>
    <property type="evidence" value="ECO:0007669"/>
    <property type="project" value="TreeGrafter"/>
</dbReference>
<dbReference type="RefSeq" id="XP_021561953.1">
    <property type="nucleotide sequence ID" value="XM_021706278.1"/>
</dbReference>
<feature type="region of interest" description="Disordered" evidence="23">
    <location>
        <begin position="231"/>
        <end position="268"/>
    </location>
</feature>
<evidence type="ECO:0000313" key="25">
    <source>
        <dbReference type="RefSeq" id="XP_021561953.1"/>
    </source>
</evidence>
<proteinExistence type="inferred from homology"/>
<keyword evidence="24" id="KW-1185">Reference proteome</keyword>
<gene>
    <name evidence="25" type="primary">RMDN3</name>
</gene>
<evidence type="ECO:0000256" key="16">
    <source>
        <dbReference type="ARBA" id="ARBA00023242"/>
    </source>
</evidence>
<protein>
    <recommendedName>
        <fullName evidence="18">Regulator of microtubule dynamics protein 3</fullName>
    </recommendedName>
    <alternativeName>
        <fullName evidence="19">Protein FAM82A2</fullName>
    </alternativeName>
    <alternativeName>
        <fullName evidence="20">Protein FAM82C</fullName>
    </alternativeName>
</protein>
<feature type="compositionally biased region" description="Acidic residues" evidence="23">
    <location>
        <begin position="254"/>
        <end position="264"/>
    </location>
</feature>
<dbReference type="STRING" id="1868482.ENSTSYP00000000843"/>
<evidence type="ECO:0000256" key="22">
    <source>
        <dbReference type="ARBA" id="ARBA00046468"/>
    </source>
</evidence>
<dbReference type="KEGG" id="csyr:103275315"/>
<evidence type="ECO:0000256" key="6">
    <source>
        <dbReference type="ARBA" id="ARBA00022692"/>
    </source>
</evidence>
<accession>A0A3Q0DJK7</accession>
<keyword evidence="7" id="KW-0493">Microtubule</keyword>
<keyword evidence="16" id="KW-0539">Nucleus</keyword>
<evidence type="ECO:0000256" key="12">
    <source>
        <dbReference type="ARBA" id="ARBA00023054"/>
    </source>
</evidence>
<evidence type="ECO:0000256" key="7">
    <source>
        <dbReference type="ARBA" id="ARBA00022701"/>
    </source>
</evidence>
<sequence>MTTRSLTARGGGGGCYHGGWRPGKGPTCSPARPERFRGPRGGQEFFSQGDGCAVCSVMRRRCSMSRLGVLGGARARLGLFLGTAAGLGFLCVLYSQRWKRTQRHGRSQSLPNSLDYTQTSEPERQVMLMRAAPDEAGDAAMLPSLPQEGQEKVLNRLDFVLSSLVALRREVAELRSSLQGLAGEIVGEVRSHVEENQRMARRRRFPFARERSDSTGSSSVYFTASSGAALTDAESEGGYTTANAESDYERDSDKESEDGEDEVSCETVKMGRKDSLDLEVEATSGLEAGGSSGLEDVLPLLQQVDQLHQGDERSRQEGFQLLLNNKLAYGNRQDFLWRLARAYSDMCELTEEASDKKSYALNGKEEAEAALEKGDESAECHQWYAVLCGQLAEHEGIQRRLQSGFSFKEHVEKAIALQPENAMAHFLLGRWCYQVSHLTWLEKKTATALLDSPLSATVEDALQSFLKAEELQPGFSKAGRVYISKCYRELGKNSEATWWMKLALEMPDVTKEDLALQKDLEELEVLLEE</sequence>
<evidence type="ECO:0000256" key="17">
    <source>
        <dbReference type="ARBA" id="ARBA00038360"/>
    </source>
</evidence>
<dbReference type="Proteomes" id="UP000189704">
    <property type="component" value="Unplaced"/>
</dbReference>
<evidence type="ECO:0000256" key="4">
    <source>
        <dbReference type="ARBA" id="ARBA00022490"/>
    </source>
</evidence>
<evidence type="ECO:0000256" key="21">
    <source>
        <dbReference type="ARBA" id="ARBA00045208"/>
    </source>
</evidence>
<comment type="function">
    <text evidence="21">Involved in cellular calcium homeostasis regulation. May participate in differentiation and apoptosis of keratinocytes. Overexpression induces apoptosis.</text>
</comment>
<dbReference type="GO" id="GO:0005634">
    <property type="term" value="C:nucleus"/>
    <property type="evidence" value="ECO:0007669"/>
    <property type="project" value="UniProtKB-SubCell"/>
</dbReference>
<keyword evidence="13" id="KW-0496">Mitochondrion</keyword>
<evidence type="ECO:0000256" key="8">
    <source>
        <dbReference type="ARBA" id="ARBA00022703"/>
    </source>
</evidence>
<evidence type="ECO:0000256" key="20">
    <source>
        <dbReference type="ARBA" id="ARBA00041960"/>
    </source>
</evidence>
<dbReference type="GO" id="GO:0006915">
    <property type="term" value="P:apoptotic process"/>
    <property type="evidence" value="ECO:0007669"/>
    <property type="project" value="UniProtKB-KW"/>
</dbReference>
<comment type="similarity">
    <text evidence="17">Belongs to the RMDN family.</text>
</comment>
<keyword evidence="9" id="KW-0221">Differentiation</keyword>
<keyword evidence="10" id="KW-1000">Mitochondrion outer membrane</keyword>
<dbReference type="InterPro" id="IPR011990">
    <property type="entry name" value="TPR-like_helical_dom_sf"/>
</dbReference>